<keyword evidence="3" id="KW-1003">Cell membrane</keyword>
<dbReference type="Gene3D" id="1.10.3730.20">
    <property type="match status" value="1"/>
</dbReference>
<dbReference type="Proteomes" id="UP000316639">
    <property type="component" value="Unassembled WGS sequence"/>
</dbReference>
<keyword evidence="10" id="KW-1185">Reference proteome</keyword>
<evidence type="ECO:0000256" key="6">
    <source>
        <dbReference type="ARBA" id="ARBA00023136"/>
    </source>
</evidence>
<dbReference type="SUPFAM" id="SSF103481">
    <property type="entry name" value="Multidrug resistance efflux transporter EmrE"/>
    <property type="match status" value="1"/>
</dbReference>
<evidence type="ECO:0000313" key="10">
    <source>
        <dbReference type="Proteomes" id="UP000316639"/>
    </source>
</evidence>
<reference evidence="9 10" key="1">
    <citation type="submission" date="2019-07" db="EMBL/GenBank/DDBJ databases">
        <title>Lentzea xizangensis sp. nov., isolated from Qinghai-Tibetan Plateau Soils.</title>
        <authorList>
            <person name="Huang J."/>
        </authorList>
    </citation>
    <scope>NUCLEOTIDE SEQUENCE [LARGE SCALE GENOMIC DNA]</scope>
    <source>
        <strain evidence="9 10">FXJ1.1311</strain>
    </source>
</reference>
<evidence type="ECO:0000256" key="1">
    <source>
        <dbReference type="ARBA" id="ARBA00004651"/>
    </source>
</evidence>
<evidence type="ECO:0000256" key="4">
    <source>
        <dbReference type="ARBA" id="ARBA00022692"/>
    </source>
</evidence>
<evidence type="ECO:0000313" key="9">
    <source>
        <dbReference type="EMBL" id="TWP54181.1"/>
    </source>
</evidence>
<dbReference type="OrthoDB" id="21828at2"/>
<sequence length="104" mass="10699">MAWVVLIASGVLEAVWAAALAESRGFTRRGPAVLFLAALVLSMTGLAYAMNDLPAGTAYAVWVGVGATLTAVWAITTGKEKATVARVFLLLCLVCCVAGLKAVS</sequence>
<dbReference type="InterPro" id="IPR045324">
    <property type="entry name" value="Small_multidrug_res"/>
</dbReference>
<feature type="transmembrane region" description="Helical" evidence="8">
    <location>
        <begin position="33"/>
        <end position="50"/>
    </location>
</feature>
<organism evidence="9 10">
    <name type="scientific">Lentzea tibetensis</name>
    <dbReference type="NCBI Taxonomy" id="2591470"/>
    <lineage>
        <taxon>Bacteria</taxon>
        <taxon>Bacillati</taxon>
        <taxon>Actinomycetota</taxon>
        <taxon>Actinomycetes</taxon>
        <taxon>Pseudonocardiales</taxon>
        <taxon>Pseudonocardiaceae</taxon>
        <taxon>Lentzea</taxon>
    </lineage>
</organism>
<dbReference type="Pfam" id="PF00893">
    <property type="entry name" value="Multi_Drug_Res"/>
    <property type="match status" value="1"/>
</dbReference>
<protein>
    <submittedName>
        <fullName evidence="9">Multidrug efflux SMR transporter</fullName>
    </submittedName>
</protein>
<feature type="transmembrane region" description="Helical" evidence="8">
    <location>
        <begin position="82"/>
        <end position="103"/>
    </location>
</feature>
<dbReference type="GO" id="GO:0005886">
    <property type="term" value="C:plasma membrane"/>
    <property type="evidence" value="ECO:0007669"/>
    <property type="project" value="UniProtKB-SubCell"/>
</dbReference>
<dbReference type="RefSeq" id="WP_146348964.1">
    <property type="nucleotide sequence ID" value="NZ_VOBR01000001.1"/>
</dbReference>
<keyword evidence="4 7" id="KW-0812">Transmembrane</keyword>
<dbReference type="GO" id="GO:0022857">
    <property type="term" value="F:transmembrane transporter activity"/>
    <property type="evidence" value="ECO:0007669"/>
    <property type="project" value="InterPro"/>
</dbReference>
<accession>A0A563F348</accession>
<keyword evidence="6 8" id="KW-0472">Membrane</keyword>
<name>A0A563F348_9PSEU</name>
<comment type="subcellular location">
    <subcellularLocation>
        <location evidence="1 7">Cell membrane</location>
        <topology evidence="1 7">Multi-pass membrane protein</topology>
    </subcellularLocation>
</comment>
<evidence type="ECO:0000256" key="2">
    <source>
        <dbReference type="ARBA" id="ARBA00022448"/>
    </source>
</evidence>
<evidence type="ECO:0000256" key="7">
    <source>
        <dbReference type="RuleBase" id="RU003942"/>
    </source>
</evidence>
<gene>
    <name evidence="9" type="ORF">FKR81_01050</name>
</gene>
<dbReference type="AlphaFoldDB" id="A0A563F348"/>
<dbReference type="PANTHER" id="PTHR30561">
    <property type="entry name" value="SMR FAMILY PROTON-DEPENDENT DRUG EFFLUX TRANSPORTER SUGE"/>
    <property type="match status" value="1"/>
</dbReference>
<comment type="similarity">
    <text evidence="7">Belongs to the drug/metabolite transporter (DMT) superfamily. Small multidrug resistance (SMR) (TC 2.A.7.1) family.</text>
</comment>
<dbReference type="InterPro" id="IPR037185">
    <property type="entry name" value="EmrE-like"/>
</dbReference>
<keyword evidence="5 8" id="KW-1133">Transmembrane helix</keyword>
<dbReference type="EMBL" id="VOBR01000001">
    <property type="protein sequence ID" value="TWP54181.1"/>
    <property type="molecule type" value="Genomic_DNA"/>
</dbReference>
<evidence type="ECO:0000256" key="5">
    <source>
        <dbReference type="ARBA" id="ARBA00022989"/>
    </source>
</evidence>
<dbReference type="PANTHER" id="PTHR30561:SF0">
    <property type="entry name" value="GUANIDINIUM EXPORTER"/>
    <property type="match status" value="1"/>
</dbReference>
<dbReference type="InterPro" id="IPR000390">
    <property type="entry name" value="Small_drug/metabolite_transptr"/>
</dbReference>
<feature type="transmembrane region" description="Helical" evidence="8">
    <location>
        <begin position="57"/>
        <end position="76"/>
    </location>
</feature>
<comment type="caution">
    <text evidence="9">The sequence shown here is derived from an EMBL/GenBank/DDBJ whole genome shotgun (WGS) entry which is preliminary data.</text>
</comment>
<evidence type="ECO:0000256" key="8">
    <source>
        <dbReference type="SAM" id="Phobius"/>
    </source>
</evidence>
<proteinExistence type="inferred from homology"/>
<evidence type="ECO:0000256" key="3">
    <source>
        <dbReference type="ARBA" id="ARBA00022475"/>
    </source>
</evidence>
<keyword evidence="2" id="KW-0813">Transport</keyword>